<sequence length="94" mass="9819">MPELELREVTDEGAELFGAAGGEVRAIGGGEGFAQTFPVARKERYGHHRVLACSAGSSFQSELTVDCTCMRVCGITLDAGLVCLIGGLCAERIG</sequence>
<reference evidence="2" key="1">
    <citation type="submission" date="2016-06" db="EMBL/GenBank/DDBJ databases">
        <title>Parallel loss of symbiosis genes in relatives of nitrogen-fixing non-legume Parasponia.</title>
        <authorList>
            <person name="Van Velzen R."/>
            <person name="Holmer R."/>
            <person name="Bu F."/>
            <person name="Rutten L."/>
            <person name="Van Zeijl A."/>
            <person name="Liu W."/>
            <person name="Santuari L."/>
            <person name="Cao Q."/>
            <person name="Sharma T."/>
            <person name="Shen D."/>
            <person name="Roswanjaya Y."/>
            <person name="Wardhani T."/>
            <person name="Kalhor M.S."/>
            <person name="Jansen J."/>
            <person name="Van den Hoogen J."/>
            <person name="Gungor B."/>
            <person name="Hartog M."/>
            <person name="Hontelez J."/>
            <person name="Verver J."/>
            <person name="Yang W.-C."/>
            <person name="Schijlen E."/>
            <person name="Repin R."/>
            <person name="Schilthuizen M."/>
            <person name="Schranz E."/>
            <person name="Heidstra R."/>
            <person name="Miyata K."/>
            <person name="Fedorova E."/>
            <person name="Kohlen W."/>
            <person name="Bisseling T."/>
            <person name="Smit S."/>
            <person name="Geurts R."/>
        </authorList>
    </citation>
    <scope>NUCLEOTIDE SEQUENCE [LARGE SCALE GENOMIC DNA]</scope>
    <source>
        <strain evidence="2">cv. WU1-14</strain>
    </source>
</reference>
<accession>A0A2P5AKA9</accession>
<protein>
    <submittedName>
        <fullName evidence="1">Uncharacterized protein</fullName>
    </submittedName>
</protein>
<gene>
    <name evidence="1" type="ORF">PanWU01x14_324640</name>
</gene>
<dbReference type="Proteomes" id="UP000237105">
    <property type="component" value="Unassembled WGS sequence"/>
</dbReference>
<evidence type="ECO:0000313" key="1">
    <source>
        <dbReference type="EMBL" id="PON36911.1"/>
    </source>
</evidence>
<comment type="caution">
    <text evidence="1">The sequence shown here is derived from an EMBL/GenBank/DDBJ whole genome shotgun (WGS) entry which is preliminary data.</text>
</comment>
<organism evidence="1 2">
    <name type="scientific">Parasponia andersonii</name>
    <name type="common">Sponia andersonii</name>
    <dbReference type="NCBI Taxonomy" id="3476"/>
    <lineage>
        <taxon>Eukaryota</taxon>
        <taxon>Viridiplantae</taxon>
        <taxon>Streptophyta</taxon>
        <taxon>Embryophyta</taxon>
        <taxon>Tracheophyta</taxon>
        <taxon>Spermatophyta</taxon>
        <taxon>Magnoliopsida</taxon>
        <taxon>eudicotyledons</taxon>
        <taxon>Gunneridae</taxon>
        <taxon>Pentapetalae</taxon>
        <taxon>rosids</taxon>
        <taxon>fabids</taxon>
        <taxon>Rosales</taxon>
        <taxon>Cannabaceae</taxon>
        <taxon>Parasponia</taxon>
    </lineage>
</organism>
<proteinExistence type="predicted"/>
<keyword evidence="2" id="KW-1185">Reference proteome</keyword>
<evidence type="ECO:0000313" key="2">
    <source>
        <dbReference type="Proteomes" id="UP000237105"/>
    </source>
</evidence>
<dbReference type="EMBL" id="JXTB01000549">
    <property type="protein sequence ID" value="PON36911.1"/>
    <property type="molecule type" value="Genomic_DNA"/>
</dbReference>
<dbReference type="AlphaFoldDB" id="A0A2P5AKA9"/>
<name>A0A2P5AKA9_PARAD</name>